<evidence type="ECO:0000313" key="2">
    <source>
        <dbReference type="EMBL" id="KAJ8411786.1"/>
    </source>
</evidence>
<organism evidence="2 3">
    <name type="scientific">Aldrovandia affinis</name>
    <dbReference type="NCBI Taxonomy" id="143900"/>
    <lineage>
        <taxon>Eukaryota</taxon>
        <taxon>Metazoa</taxon>
        <taxon>Chordata</taxon>
        <taxon>Craniata</taxon>
        <taxon>Vertebrata</taxon>
        <taxon>Euteleostomi</taxon>
        <taxon>Actinopterygii</taxon>
        <taxon>Neopterygii</taxon>
        <taxon>Teleostei</taxon>
        <taxon>Notacanthiformes</taxon>
        <taxon>Halosauridae</taxon>
        <taxon>Aldrovandia</taxon>
    </lineage>
</organism>
<gene>
    <name evidence="2" type="ORF">AAFF_G00154240</name>
</gene>
<reference evidence="2" key="1">
    <citation type="journal article" date="2023" name="Science">
        <title>Genome structures resolve the early diversification of teleost fishes.</title>
        <authorList>
            <person name="Parey E."/>
            <person name="Louis A."/>
            <person name="Montfort J."/>
            <person name="Bouchez O."/>
            <person name="Roques C."/>
            <person name="Iampietro C."/>
            <person name="Lluch J."/>
            <person name="Castinel A."/>
            <person name="Donnadieu C."/>
            <person name="Desvignes T."/>
            <person name="Floi Bucao C."/>
            <person name="Jouanno E."/>
            <person name="Wen M."/>
            <person name="Mejri S."/>
            <person name="Dirks R."/>
            <person name="Jansen H."/>
            <person name="Henkel C."/>
            <person name="Chen W.J."/>
            <person name="Zahm M."/>
            <person name="Cabau C."/>
            <person name="Klopp C."/>
            <person name="Thompson A.W."/>
            <person name="Robinson-Rechavi M."/>
            <person name="Braasch I."/>
            <person name="Lecointre G."/>
            <person name="Bobe J."/>
            <person name="Postlethwait J.H."/>
            <person name="Berthelot C."/>
            <person name="Roest Crollius H."/>
            <person name="Guiguen Y."/>
        </authorList>
    </citation>
    <scope>NUCLEOTIDE SEQUENCE</scope>
    <source>
        <strain evidence="2">NC1722</strain>
    </source>
</reference>
<keyword evidence="3" id="KW-1185">Reference proteome</keyword>
<name>A0AAD7T1S4_9TELE</name>
<feature type="compositionally biased region" description="Basic and acidic residues" evidence="1">
    <location>
        <begin position="1"/>
        <end position="13"/>
    </location>
</feature>
<feature type="region of interest" description="Disordered" evidence="1">
    <location>
        <begin position="1"/>
        <end position="41"/>
    </location>
</feature>
<protein>
    <submittedName>
        <fullName evidence="2">Uncharacterized protein</fullName>
    </submittedName>
</protein>
<dbReference type="Proteomes" id="UP001221898">
    <property type="component" value="Unassembled WGS sequence"/>
</dbReference>
<comment type="caution">
    <text evidence="2">The sequence shown here is derived from an EMBL/GenBank/DDBJ whole genome shotgun (WGS) entry which is preliminary data.</text>
</comment>
<feature type="region of interest" description="Disordered" evidence="1">
    <location>
        <begin position="64"/>
        <end position="91"/>
    </location>
</feature>
<evidence type="ECO:0000313" key="3">
    <source>
        <dbReference type="Proteomes" id="UP001221898"/>
    </source>
</evidence>
<feature type="compositionally biased region" description="Pro residues" evidence="1">
    <location>
        <begin position="24"/>
        <end position="33"/>
    </location>
</feature>
<dbReference type="EMBL" id="JAINUG010000021">
    <property type="protein sequence ID" value="KAJ8411786.1"/>
    <property type="molecule type" value="Genomic_DNA"/>
</dbReference>
<accession>A0AAD7T1S4</accession>
<proteinExistence type="predicted"/>
<sequence>MEQSKHRDVKERQVMPTRESLPSGTPPGEPRQPQPRGLRIETAAPVKLRARFRHPFFSPLLLLSRGSRRPPPFTSVSLRNSDRSAPLFEWP</sequence>
<evidence type="ECO:0000256" key="1">
    <source>
        <dbReference type="SAM" id="MobiDB-lite"/>
    </source>
</evidence>
<dbReference type="AlphaFoldDB" id="A0AAD7T1S4"/>